<gene>
    <name evidence="7" type="ORF">VPNG_03010</name>
</gene>
<evidence type="ECO:0000313" key="7">
    <source>
        <dbReference type="EMBL" id="ROW15171.1"/>
    </source>
</evidence>
<accession>A0A423XG31</accession>
<comment type="similarity">
    <text evidence="2">Belongs to the MSOX/MTOX family.</text>
</comment>
<dbReference type="Pfam" id="PF01266">
    <property type="entry name" value="DAO"/>
    <property type="match status" value="1"/>
</dbReference>
<dbReference type="PANTHER" id="PTHR10961:SF15">
    <property type="entry name" value="FAD DEPENDENT OXIDOREDUCTASE DOMAIN-CONTAINING PROTEIN"/>
    <property type="match status" value="1"/>
</dbReference>
<keyword evidence="3" id="KW-0285">Flavoprotein</keyword>
<dbReference type="Proteomes" id="UP000285146">
    <property type="component" value="Unassembled WGS sequence"/>
</dbReference>
<dbReference type="InterPro" id="IPR036188">
    <property type="entry name" value="FAD/NAD-bd_sf"/>
</dbReference>
<keyword evidence="4" id="KW-0274">FAD</keyword>
<dbReference type="InterPro" id="IPR001763">
    <property type="entry name" value="Rhodanese-like_dom"/>
</dbReference>
<dbReference type="EMBL" id="LKEB01000010">
    <property type="protein sequence ID" value="ROW15171.1"/>
    <property type="molecule type" value="Genomic_DNA"/>
</dbReference>
<dbReference type="OrthoDB" id="2219495at2759"/>
<dbReference type="InterPro" id="IPR006076">
    <property type="entry name" value="FAD-dep_OxRdtase"/>
</dbReference>
<sequence length="776" mass="86011">MVSTVQPSSRILIIGSGVFGLTTALWLARSGYTDVTVLDMQDTASNGYDPDKIDSASADVNKVIRFSYGTEIEYQRLASEAALIWEEWNQQISETRDEDLPPGLNNGDRKLWWNVGMLRMAVGDALGEFELETLENMEKEGIRDKQFRTDDPNDVQRAEARGWAHKLDPCERQQRFGVHKAVLDSSAGFVLAYKACAWARYLAERAGVKFILDPQKGKVVKLEDGEHGKPIVTTADGEIHEADLAVVAGGGWTPTIIPETSSLLETAAGSVVTIKIPRDNTDLWERYAPENFPVVLGGTTEDMGIYGFPRDEHGIIKIGYRSTKYTNFDDVNGRRISVPKTAHVTEERETNVPLKSIEGVKAYIDHVYPHLKPLGINSTKLCWYTDSIDNSFVITYLPSRPNIFVCSGGSGHGFKFLPILGREVVKILEGKTEGNVYAKMWQWRDQEIKGSAKRNGLEEGEILITGASGYLGGTVLARWKDAGLPPYDKLYALVRTDAQATATQQYGAEPLRLDLEDERAVLEGIVDKKITIVYFLIDAIRSQAQVFLIKALAQVKEATGLDVHFLHTTGAKLFSSHASAPTNRPLLDTDPALYSIQKFQIEATPFLPFKTGEGFGRIISRQTVNVVKAAQALKRMYKVDEGRPTWPVCHVIDNTTLYIRILHNILNGEDPGHGRNGYFLASPGSVAWDDLYTALAVAMAKRNVISDDTVVSANEHILKQMGDVLECPPEFVSVEVGGLCTFTAEHGKEIGWEPHFAPEHIIEYAESEVNLILDNL</sequence>
<name>A0A423XG31_9PEZI</name>
<comment type="cofactor">
    <cofactor evidence="1">
        <name>FAD</name>
        <dbReference type="ChEBI" id="CHEBI:57692"/>
    </cofactor>
</comment>
<dbReference type="Gene3D" id="3.50.50.60">
    <property type="entry name" value="FAD/NAD(P)-binding domain"/>
    <property type="match status" value="1"/>
</dbReference>
<protein>
    <recommendedName>
        <fullName evidence="6">Rhodanese domain-containing protein</fullName>
    </recommendedName>
</protein>
<dbReference type="Gene3D" id="3.40.50.720">
    <property type="entry name" value="NAD(P)-binding Rossmann-like Domain"/>
    <property type="match status" value="1"/>
</dbReference>
<dbReference type="GO" id="GO:0050660">
    <property type="term" value="F:flavin adenine dinucleotide binding"/>
    <property type="evidence" value="ECO:0007669"/>
    <property type="project" value="InterPro"/>
</dbReference>
<dbReference type="SUPFAM" id="SSF51735">
    <property type="entry name" value="NAD(P)-binding Rossmann-fold domains"/>
    <property type="match status" value="1"/>
</dbReference>
<reference evidence="7 8" key="1">
    <citation type="submission" date="2015-09" db="EMBL/GenBank/DDBJ databases">
        <title>Host preference determinants of Valsa canker pathogens revealed by comparative genomics.</title>
        <authorList>
            <person name="Yin Z."/>
            <person name="Huang L."/>
        </authorList>
    </citation>
    <scope>NUCLEOTIDE SEQUENCE [LARGE SCALE GENOMIC DNA]</scope>
    <source>
        <strain evidence="7 8">SXYLt</strain>
    </source>
</reference>
<comment type="caution">
    <text evidence="7">The sequence shown here is derived from an EMBL/GenBank/DDBJ whole genome shotgun (WGS) entry which is preliminary data.</text>
</comment>
<evidence type="ECO:0000256" key="1">
    <source>
        <dbReference type="ARBA" id="ARBA00001974"/>
    </source>
</evidence>
<dbReference type="InParanoid" id="A0A423XG31"/>
<dbReference type="STRING" id="1230097.A0A423XG31"/>
<dbReference type="Gene3D" id="3.30.9.10">
    <property type="entry name" value="D-Amino Acid Oxidase, subunit A, domain 2"/>
    <property type="match status" value="1"/>
</dbReference>
<evidence type="ECO:0000259" key="6">
    <source>
        <dbReference type="PROSITE" id="PS50206"/>
    </source>
</evidence>
<dbReference type="AlphaFoldDB" id="A0A423XG31"/>
<dbReference type="PANTHER" id="PTHR10961">
    <property type="entry name" value="PEROXISOMAL SARCOSINE OXIDASE"/>
    <property type="match status" value="1"/>
</dbReference>
<dbReference type="InterPro" id="IPR045170">
    <property type="entry name" value="MTOX"/>
</dbReference>
<keyword evidence="8" id="KW-1185">Reference proteome</keyword>
<dbReference type="PROSITE" id="PS50206">
    <property type="entry name" value="RHODANESE_3"/>
    <property type="match status" value="1"/>
</dbReference>
<dbReference type="SUPFAM" id="SSF51905">
    <property type="entry name" value="FAD/NAD(P)-binding domain"/>
    <property type="match status" value="1"/>
</dbReference>
<feature type="domain" description="Rhodanese" evidence="6">
    <location>
        <begin position="11"/>
        <end position="52"/>
    </location>
</feature>
<evidence type="ECO:0000313" key="8">
    <source>
        <dbReference type="Proteomes" id="UP000285146"/>
    </source>
</evidence>
<dbReference type="InterPro" id="IPR036291">
    <property type="entry name" value="NAD(P)-bd_dom_sf"/>
</dbReference>
<organism evidence="7 8">
    <name type="scientific">Cytospora leucostoma</name>
    <dbReference type="NCBI Taxonomy" id="1230097"/>
    <lineage>
        <taxon>Eukaryota</taxon>
        <taxon>Fungi</taxon>
        <taxon>Dikarya</taxon>
        <taxon>Ascomycota</taxon>
        <taxon>Pezizomycotina</taxon>
        <taxon>Sordariomycetes</taxon>
        <taxon>Sordariomycetidae</taxon>
        <taxon>Diaporthales</taxon>
        <taxon>Cytosporaceae</taxon>
        <taxon>Cytospora</taxon>
    </lineage>
</organism>
<keyword evidence="5" id="KW-0560">Oxidoreductase</keyword>
<dbReference type="GO" id="GO:0008115">
    <property type="term" value="F:sarcosine oxidase activity"/>
    <property type="evidence" value="ECO:0007669"/>
    <property type="project" value="TreeGrafter"/>
</dbReference>
<evidence type="ECO:0000256" key="4">
    <source>
        <dbReference type="ARBA" id="ARBA00022827"/>
    </source>
</evidence>
<evidence type="ECO:0000256" key="2">
    <source>
        <dbReference type="ARBA" id="ARBA00010989"/>
    </source>
</evidence>
<evidence type="ECO:0000256" key="3">
    <source>
        <dbReference type="ARBA" id="ARBA00022630"/>
    </source>
</evidence>
<evidence type="ECO:0000256" key="5">
    <source>
        <dbReference type="ARBA" id="ARBA00023002"/>
    </source>
</evidence>
<proteinExistence type="inferred from homology"/>